<evidence type="ECO:0000256" key="4">
    <source>
        <dbReference type="ARBA" id="ARBA00022827"/>
    </source>
</evidence>
<dbReference type="CDD" id="cd00567">
    <property type="entry name" value="ACAD"/>
    <property type="match status" value="1"/>
</dbReference>
<dbReference type="SUPFAM" id="SSF56645">
    <property type="entry name" value="Acyl-CoA dehydrogenase NM domain-like"/>
    <property type="match status" value="1"/>
</dbReference>
<evidence type="ECO:0000256" key="2">
    <source>
        <dbReference type="ARBA" id="ARBA00009347"/>
    </source>
</evidence>
<dbReference type="GO" id="GO:0016491">
    <property type="term" value="F:oxidoreductase activity"/>
    <property type="evidence" value="ECO:0007669"/>
    <property type="project" value="UniProtKB-KW"/>
</dbReference>
<dbReference type="SUPFAM" id="SSF47203">
    <property type="entry name" value="Acyl-CoA dehydrogenase C-terminal domain-like"/>
    <property type="match status" value="1"/>
</dbReference>
<dbReference type="InterPro" id="IPR037069">
    <property type="entry name" value="AcylCoA_DH/ox_N_sf"/>
</dbReference>
<evidence type="ECO:0000256" key="1">
    <source>
        <dbReference type="ARBA" id="ARBA00001974"/>
    </source>
</evidence>
<dbReference type="InterPro" id="IPR009100">
    <property type="entry name" value="AcylCoA_DH/oxidase_NM_dom_sf"/>
</dbReference>
<dbReference type="Pfam" id="PF02770">
    <property type="entry name" value="Acyl-CoA_dh_M"/>
    <property type="match status" value="1"/>
</dbReference>
<dbReference type="InterPro" id="IPR009075">
    <property type="entry name" value="AcylCo_DH/oxidase_C"/>
</dbReference>
<dbReference type="Pfam" id="PF00441">
    <property type="entry name" value="Acyl-CoA_dh_1"/>
    <property type="match status" value="1"/>
</dbReference>
<evidence type="ECO:0000259" key="8">
    <source>
        <dbReference type="Pfam" id="PF02770"/>
    </source>
</evidence>
<keyword evidence="5 6" id="KW-0560">Oxidoreductase</keyword>
<evidence type="ECO:0000256" key="6">
    <source>
        <dbReference type="RuleBase" id="RU362125"/>
    </source>
</evidence>
<name>A0ABW3UKR3_9BACL</name>
<dbReference type="InterPro" id="IPR013786">
    <property type="entry name" value="AcylCoA_DH/ox_N"/>
</dbReference>
<dbReference type="Gene3D" id="1.10.540.10">
    <property type="entry name" value="Acyl-CoA dehydrogenase/oxidase, N-terminal domain"/>
    <property type="match status" value="1"/>
</dbReference>
<keyword evidence="11" id="KW-1185">Reference proteome</keyword>
<evidence type="ECO:0000313" key="11">
    <source>
        <dbReference type="Proteomes" id="UP001597180"/>
    </source>
</evidence>
<dbReference type="InterPro" id="IPR036250">
    <property type="entry name" value="AcylCo_DH-like_C"/>
</dbReference>
<evidence type="ECO:0000313" key="10">
    <source>
        <dbReference type="EMBL" id="MFD1220884.1"/>
    </source>
</evidence>
<dbReference type="EMBL" id="JBHTLU010000014">
    <property type="protein sequence ID" value="MFD1220884.1"/>
    <property type="molecule type" value="Genomic_DNA"/>
</dbReference>
<feature type="domain" description="Acyl-CoA dehydrogenase/oxidase C-terminal" evidence="7">
    <location>
        <begin position="243"/>
        <end position="359"/>
    </location>
</feature>
<keyword evidence="4 6" id="KW-0274">FAD</keyword>
<dbReference type="Gene3D" id="1.20.140.10">
    <property type="entry name" value="Butyryl-CoA Dehydrogenase, subunit A, domain 3"/>
    <property type="match status" value="1"/>
</dbReference>
<dbReference type="PIRSF" id="PIRSF016578">
    <property type="entry name" value="HsaA"/>
    <property type="match status" value="1"/>
</dbReference>
<comment type="caution">
    <text evidence="10">The sequence shown here is derived from an EMBL/GenBank/DDBJ whole genome shotgun (WGS) entry which is preliminary data.</text>
</comment>
<evidence type="ECO:0000256" key="3">
    <source>
        <dbReference type="ARBA" id="ARBA00022630"/>
    </source>
</evidence>
<comment type="similarity">
    <text evidence="2 6">Belongs to the acyl-CoA dehydrogenase family.</text>
</comment>
<evidence type="ECO:0000259" key="7">
    <source>
        <dbReference type="Pfam" id="PF00441"/>
    </source>
</evidence>
<accession>A0ABW3UKR3</accession>
<sequence length="390" mass="43664">MNLFIRRDIQQEWLNKLYEKEADFKNKAARIDEEGLFPTENIVDLIELGYTRSTLPKAYGGEGLNVYDMVLLQETVASFDASTALAIGWHLSVIGELFEKKLWSDRDLNFIAEEIAKGALINRVASEAQTGSPTRGGRPETKAIKKGNHWVISGRKVFTSLAPMLTYFLVSAWIEETETIGYFLVHKDLEGLRIDETWDTISLRGTGSHDLVLEQVTVHEDLLVEPDILGRGKEVNGWLLHIPACYLGVAQAARDYAVRFANQYSPNSISGPISQLANIQQLIGEMDLELMKVRHFLYSAAEAYDDLSRRPFLTNELGAAKHAVTNSAIAVVDKAMRILGIKSIHRSNPLQRYYRDVRAGLHNPPMDDATIQKIALSAIEQDKLKAAARV</sequence>
<protein>
    <submittedName>
        <fullName evidence="10">Acyl-CoA dehydrogenase family protein</fullName>
        <ecNumber evidence="10">1.-.-.-</ecNumber>
    </submittedName>
</protein>
<dbReference type="InterPro" id="IPR006091">
    <property type="entry name" value="Acyl-CoA_Oxase/DH_mid-dom"/>
</dbReference>
<dbReference type="Gene3D" id="2.40.110.10">
    <property type="entry name" value="Butyryl-CoA Dehydrogenase, subunit A, domain 2"/>
    <property type="match status" value="1"/>
</dbReference>
<reference evidence="11" key="1">
    <citation type="journal article" date="2019" name="Int. J. Syst. Evol. Microbiol.">
        <title>The Global Catalogue of Microorganisms (GCM) 10K type strain sequencing project: providing services to taxonomists for standard genome sequencing and annotation.</title>
        <authorList>
            <consortium name="The Broad Institute Genomics Platform"/>
            <consortium name="The Broad Institute Genome Sequencing Center for Infectious Disease"/>
            <person name="Wu L."/>
            <person name="Ma J."/>
        </authorList>
    </citation>
    <scope>NUCLEOTIDE SEQUENCE [LARGE SCALE GENOMIC DNA]</scope>
    <source>
        <strain evidence="11">CCUG 53270</strain>
    </source>
</reference>
<gene>
    <name evidence="10" type="ORF">ACFQ4B_12230</name>
</gene>
<dbReference type="InterPro" id="IPR046373">
    <property type="entry name" value="Acyl-CoA_Oxase/DH_mid-dom_sf"/>
</dbReference>
<comment type="cofactor">
    <cofactor evidence="1 6">
        <name>FAD</name>
        <dbReference type="ChEBI" id="CHEBI:57692"/>
    </cofactor>
</comment>
<proteinExistence type="inferred from homology"/>
<evidence type="ECO:0000259" key="9">
    <source>
        <dbReference type="Pfam" id="PF02771"/>
    </source>
</evidence>
<dbReference type="PANTHER" id="PTHR43884:SF25">
    <property type="entry name" value="ACYL-COA DEHYDROGENASE YDBM-RELATED"/>
    <property type="match status" value="1"/>
</dbReference>
<feature type="domain" description="Acyl-CoA dehydrogenase/oxidase N-terminal" evidence="9">
    <location>
        <begin position="24"/>
        <end position="96"/>
    </location>
</feature>
<dbReference type="PANTHER" id="PTHR43884">
    <property type="entry name" value="ACYL-COA DEHYDROGENASE"/>
    <property type="match status" value="1"/>
</dbReference>
<dbReference type="EC" id="1.-.-.-" evidence="10"/>
<dbReference type="Pfam" id="PF02771">
    <property type="entry name" value="Acyl-CoA_dh_N"/>
    <property type="match status" value="1"/>
</dbReference>
<dbReference type="Proteomes" id="UP001597180">
    <property type="component" value="Unassembled WGS sequence"/>
</dbReference>
<feature type="domain" description="Acyl-CoA oxidase/dehydrogenase middle" evidence="8">
    <location>
        <begin position="125"/>
        <end position="216"/>
    </location>
</feature>
<evidence type="ECO:0000256" key="5">
    <source>
        <dbReference type="ARBA" id="ARBA00023002"/>
    </source>
</evidence>
<organism evidence="10 11">
    <name type="scientific">Paenibacillus vulneris</name>
    <dbReference type="NCBI Taxonomy" id="1133364"/>
    <lineage>
        <taxon>Bacteria</taxon>
        <taxon>Bacillati</taxon>
        <taxon>Bacillota</taxon>
        <taxon>Bacilli</taxon>
        <taxon>Bacillales</taxon>
        <taxon>Paenibacillaceae</taxon>
        <taxon>Paenibacillus</taxon>
    </lineage>
</organism>
<dbReference type="RefSeq" id="WP_345591851.1">
    <property type="nucleotide sequence ID" value="NZ_BAABJG010000029.1"/>
</dbReference>
<keyword evidence="3 6" id="KW-0285">Flavoprotein</keyword>